<accession>A0A9N9BXQ0</accession>
<dbReference type="Proteomes" id="UP000789759">
    <property type="component" value="Unassembled WGS sequence"/>
</dbReference>
<reference evidence="1" key="1">
    <citation type="submission" date="2021-06" db="EMBL/GenBank/DDBJ databases">
        <authorList>
            <person name="Kallberg Y."/>
            <person name="Tangrot J."/>
            <person name="Rosling A."/>
        </authorList>
    </citation>
    <scope>NUCLEOTIDE SEQUENCE</scope>
    <source>
        <strain evidence="1">FL966</strain>
    </source>
</reference>
<proteinExistence type="predicted"/>
<keyword evidence="2" id="KW-1185">Reference proteome</keyword>
<evidence type="ECO:0000313" key="2">
    <source>
        <dbReference type="Proteomes" id="UP000789759"/>
    </source>
</evidence>
<dbReference type="AlphaFoldDB" id="A0A9N9BXQ0"/>
<dbReference type="EMBL" id="CAJVQA010003828">
    <property type="protein sequence ID" value="CAG8584591.1"/>
    <property type="molecule type" value="Genomic_DNA"/>
</dbReference>
<gene>
    <name evidence="1" type="ORF">CPELLU_LOCUS6254</name>
</gene>
<name>A0A9N9BXQ0_9GLOM</name>
<organism evidence="1 2">
    <name type="scientific">Cetraspora pellucida</name>
    <dbReference type="NCBI Taxonomy" id="1433469"/>
    <lineage>
        <taxon>Eukaryota</taxon>
        <taxon>Fungi</taxon>
        <taxon>Fungi incertae sedis</taxon>
        <taxon>Mucoromycota</taxon>
        <taxon>Glomeromycotina</taxon>
        <taxon>Glomeromycetes</taxon>
        <taxon>Diversisporales</taxon>
        <taxon>Gigasporaceae</taxon>
        <taxon>Cetraspora</taxon>
    </lineage>
</organism>
<evidence type="ECO:0000313" key="1">
    <source>
        <dbReference type="EMBL" id="CAG8584591.1"/>
    </source>
</evidence>
<feature type="non-terminal residue" evidence="1">
    <location>
        <position position="1"/>
    </location>
</feature>
<comment type="caution">
    <text evidence="1">The sequence shown here is derived from an EMBL/GenBank/DDBJ whole genome shotgun (WGS) entry which is preliminary data.</text>
</comment>
<protein>
    <submittedName>
        <fullName evidence="1">9955_t:CDS:1</fullName>
    </submittedName>
</protein>
<sequence>KILESDKITLGHISKYWAWLRKIIDKLSNDDFLDFKDLMFNKINNI</sequence>